<accession>A0AAN6P2T8</accession>
<gene>
    <name evidence="3" type="ORF">QBC32DRAFT_335954</name>
</gene>
<name>A0AAN6P2T8_9PEZI</name>
<reference evidence="3" key="2">
    <citation type="submission" date="2023-06" db="EMBL/GenBank/DDBJ databases">
        <authorList>
            <consortium name="Lawrence Berkeley National Laboratory"/>
            <person name="Mondo S.J."/>
            <person name="Hensen N."/>
            <person name="Bonometti L."/>
            <person name="Westerberg I."/>
            <person name="Brannstrom I.O."/>
            <person name="Guillou S."/>
            <person name="Cros-Aarteil S."/>
            <person name="Calhoun S."/>
            <person name="Haridas S."/>
            <person name="Kuo A."/>
            <person name="Pangilinan J."/>
            <person name="Riley R."/>
            <person name="Labutti K."/>
            <person name="Andreopoulos B."/>
            <person name="Lipzen A."/>
            <person name="Chen C."/>
            <person name="Yanf M."/>
            <person name="Daum C."/>
            <person name="Ng V."/>
            <person name="Clum A."/>
            <person name="Steindorff A."/>
            <person name="Ohm R."/>
            <person name="Martin F."/>
            <person name="Silar P."/>
            <person name="Natvig D."/>
            <person name="Lalanne C."/>
            <person name="Gautier V."/>
            <person name="Ament-Velasquez S.L."/>
            <person name="Kruys A."/>
            <person name="Hutchinson M.I."/>
            <person name="Powell A.J."/>
            <person name="Barry K."/>
            <person name="Miller A.N."/>
            <person name="Grigoriev I.V."/>
            <person name="Debuchy R."/>
            <person name="Gladieux P."/>
            <person name="Thoren M.H."/>
            <person name="Johannesson H."/>
        </authorList>
    </citation>
    <scope>NUCLEOTIDE SEQUENCE</scope>
    <source>
        <strain evidence="3">CBS 626.80</strain>
    </source>
</reference>
<keyword evidence="2" id="KW-0732">Signal</keyword>
<evidence type="ECO:0008006" key="5">
    <source>
        <dbReference type="Google" id="ProtNLM"/>
    </source>
</evidence>
<sequence length="81" mass="8616">MAVRLLVTCHHFLPTVSIRAVVVFSSATDCVGARLRRQQGGESRVTTSPSTSDTSSIPTSRLPVGYLFANQPTGDVGNVKL</sequence>
<feature type="region of interest" description="Disordered" evidence="1">
    <location>
        <begin position="35"/>
        <end position="59"/>
    </location>
</feature>
<feature type="chain" id="PRO_5042991187" description="Secreted protein" evidence="2">
    <location>
        <begin position="21"/>
        <end position="81"/>
    </location>
</feature>
<reference evidence="3" key="1">
    <citation type="journal article" date="2023" name="Mol. Phylogenet. Evol.">
        <title>Genome-scale phylogeny and comparative genomics of the fungal order Sordariales.</title>
        <authorList>
            <person name="Hensen N."/>
            <person name="Bonometti L."/>
            <person name="Westerberg I."/>
            <person name="Brannstrom I.O."/>
            <person name="Guillou S."/>
            <person name="Cros-Aarteil S."/>
            <person name="Calhoun S."/>
            <person name="Haridas S."/>
            <person name="Kuo A."/>
            <person name="Mondo S."/>
            <person name="Pangilinan J."/>
            <person name="Riley R."/>
            <person name="LaButti K."/>
            <person name="Andreopoulos B."/>
            <person name="Lipzen A."/>
            <person name="Chen C."/>
            <person name="Yan M."/>
            <person name="Daum C."/>
            <person name="Ng V."/>
            <person name="Clum A."/>
            <person name="Steindorff A."/>
            <person name="Ohm R.A."/>
            <person name="Martin F."/>
            <person name="Silar P."/>
            <person name="Natvig D.O."/>
            <person name="Lalanne C."/>
            <person name="Gautier V."/>
            <person name="Ament-Velasquez S.L."/>
            <person name="Kruys A."/>
            <person name="Hutchinson M.I."/>
            <person name="Powell A.J."/>
            <person name="Barry K."/>
            <person name="Miller A.N."/>
            <person name="Grigoriev I.V."/>
            <person name="Debuchy R."/>
            <person name="Gladieux P."/>
            <person name="Hiltunen Thoren M."/>
            <person name="Johannesson H."/>
        </authorList>
    </citation>
    <scope>NUCLEOTIDE SEQUENCE</scope>
    <source>
        <strain evidence="3">CBS 626.80</strain>
    </source>
</reference>
<evidence type="ECO:0000256" key="1">
    <source>
        <dbReference type="SAM" id="MobiDB-lite"/>
    </source>
</evidence>
<protein>
    <recommendedName>
        <fullName evidence="5">Secreted protein</fullName>
    </recommendedName>
</protein>
<dbReference type="AlphaFoldDB" id="A0AAN6P2T8"/>
<evidence type="ECO:0000256" key="2">
    <source>
        <dbReference type="SAM" id="SignalP"/>
    </source>
</evidence>
<feature type="compositionally biased region" description="Low complexity" evidence="1">
    <location>
        <begin position="46"/>
        <end position="59"/>
    </location>
</feature>
<dbReference type="Proteomes" id="UP001303222">
    <property type="component" value="Unassembled WGS sequence"/>
</dbReference>
<keyword evidence="4" id="KW-1185">Reference proteome</keyword>
<organism evidence="3 4">
    <name type="scientific">Pseudoneurospora amorphoporcata</name>
    <dbReference type="NCBI Taxonomy" id="241081"/>
    <lineage>
        <taxon>Eukaryota</taxon>
        <taxon>Fungi</taxon>
        <taxon>Dikarya</taxon>
        <taxon>Ascomycota</taxon>
        <taxon>Pezizomycotina</taxon>
        <taxon>Sordariomycetes</taxon>
        <taxon>Sordariomycetidae</taxon>
        <taxon>Sordariales</taxon>
        <taxon>Sordariaceae</taxon>
        <taxon>Pseudoneurospora</taxon>
    </lineage>
</organism>
<feature type="signal peptide" evidence="2">
    <location>
        <begin position="1"/>
        <end position="20"/>
    </location>
</feature>
<dbReference type="EMBL" id="MU859088">
    <property type="protein sequence ID" value="KAK3954552.1"/>
    <property type="molecule type" value="Genomic_DNA"/>
</dbReference>
<comment type="caution">
    <text evidence="3">The sequence shown here is derived from an EMBL/GenBank/DDBJ whole genome shotgun (WGS) entry which is preliminary data.</text>
</comment>
<evidence type="ECO:0000313" key="4">
    <source>
        <dbReference type="Proteomes" id="UP001303222"/>
    </source>
</evidence>
<evidence type="ECO:0000313" key="3">
    <source>
        <dbReference type="EMBL" id="KAK3954552.1"/>
    </source>
</evidence>
<proteinExistence type="predicted"/>